<dbReference type="AlphaFoldDB" id="A0A1H0B9E6"/>
<protein>
    <submittedName>
        <fullName evidence="2">Relaxase/Mobilisation nuclease domain-containing protein</fullName>
    </submittedName>
</protein>
<reference evidence="2 3" key="1">
    <citation type="submission" date="2016-10" db="EMBL/GenBank/DDBJ databases">
        <authorList>
            <person name="de Groot N.N."/>
        </authorList>
    </citation>
    <scope>NUCLEOTIDE SEQUENCE [LARGE SCALE GENOMIC DNA]</scope>
    <source>
        <strain evidence="2 3">DSM 16981</strain>
    </source>
</reference>
<dbReference type="Proteomes" id="UP000199309">
    <property type="component" value="Unassembled WGS sequence"/>
</dbReference>
<evidence type="ECO:0000313" key="2">
    <source>
        <dbReference type="EMBL" id="SDN42259.1"/>
    </source>
</evidence>
<accession>A0A1H0B9E6</accession>
<dbReference type="Pfam" id="PF03432">
    <property type="entry name" value="Relaxase"/>
    <property type="match status" value="1"/>
</dbReference>
<organism evidence="2 3">
    <name type="scientific">Megasphaera paucivorans</name>
    <dbReference type="NCBI Taxonomy" id="349095"/>
    <lineage>
        <taxon>Bacteria</taxon>
        <taxon>Bacillati</taxon>
        <taxon>Bacillota</taxon>
        <taxon>Negativicutes</taxon>
        <taxon>Veillonellales</taxon>
        <taxon>Veillonellaceae</taxon>
        <taxon>Megasphaera</taxon>
    </lineage>
</organism>
<keyword evidence="3" id="KW-1185">Reference proteome</keyword>
<name>A0A1H0B9E6_9FIRM</name>
<dbReference type="OrthoDB" id="9762440at2"/>
<dbReference type="STRING" id="349095.SAMN05660299_02699"/>
<evidence type="ECO:0000313" key="3">
    <source>
        <dbReference type="Proteomes" id="UP000199309"/>
    </source>
</evidence>
<feature type="domain" description="MobA/VirD2-like nuclease" evidence="1">
    <location>
        <begin position="20"/>
        <end position="134"/>
    </location>
</feature>
<dbReference type="InterPro" id="IPR005094">
    <property type="entry name" value="Endonuclease_MobA/VirD2"/>
</dbReference>
<dbReference type="EMBL" id="FNHQ01000047">
    <property type="protein sequence ID" value="SDN42259.1"/>
    <property type="molecule type" value="Genomic_DNA"/>
</dbReference>
<proteinExistence type="predicted"/>
<gene>
    <name evidence="2" type="ORF">SAMN05660299_02699</name>
</gene>
<evidence type="ECO:0000259" key="1">
    <source>
        <dbReference type="Pfam" id="PF03432"/>
    </source>
</evidence>
<dbReference type="RefSeq" id="WP_091652958.1">
    <property type="nucleotide sequence ID" value="NZ_FNHQ01000047.1"/>
</dbReference>
<sequence length="142" mass="16738">MSILKFVDRTPKTISQMYTYLTDPEKTDIGGIFGIGINPRMAVEEMNFAQLVYYRDKLEHPYIQIIFSFDKNLVLSLATLRKICMEIGYVLMPDERQVLGTIHYKETNHIHCHYILNYVGIQGNLYRQKYSVKYYKGKRLIT</sequence>